<dbReference type="Proteomes" id="UP000030106">
    <property type="component" value="Unassembled WGS sequence"/>
</dbReference>
<accession>A0A0A2VLX6</accession>
<dbReference type="eggNOG" id="ENOG502SQ5K">
    <property type="taxonomic scope" value="Eukaryota"/>
</dbReference>
<comment type="caution">
    <text evidence="3">The sequence shown here is derived from an EMBL/GenBank/DDBJ whole genome shotgun (WGS) entry which is preliminary data.</text>
</comment>
<feature type="compositionally biased region" description="Low complexity" evidence="1">
    <location>
        <begin position="325"/>
        <end position="340"/>
    </location>
</feature>
<evidence type="ECO:0000313" key="4">
    <source>
        <dbReference type="Proteomes" id="UP000030106"/>
    </source>
</evidence>
<dbReference type="OrthoDB" id="4866720at2759"/>
<feature type="transmembrane region" description="Helical" evidence="2">
    <location>
        <begin position="79"/>
        <end position="104"/>
    </location>
</feature>
<keyword evidence="2" id="KW-0812">Transmembrane</keyword>
<keyword evidence="2" id="KW-0472">Membrane</keyword>
<dbReference type="STRING" id="1245745.A0A0A2VLX6"/>
<name>A0A0A2VLX6_BEABA</name>
<keyword evidence="2" id="KW-1133">Transmembrane helix</keyword>
<dbReference type="EMBL" id="ANFO01000705">
    <property type="protein sequence ID" value="KGQ07322.1"/>
    <property type="molecule type" value="Genomic_DNA"/>
</dbReference>
<protein>
    <submittedName>
        <fullName evidence="3">Uncharacterized protein</fullName>
    </submittedName>
</protein>
<feature type="compositionally biased region" description="Low complexity" evidence="1">
    <location>
        <begin position="365"/>
        <end position="399"/>
    </location>
</feature>
<proteinExistence type="predicted"/>
<feature type="compositionally biased region" description="Low complexity" evidence="1">
    <location>
        <begin position="293"/>
        <end position="314"/>
    </location>
</feature>
<feature type="compositionally biased region" description="Polar residues" evidence="1">
    <location>
        <begin position="244"/>
        <end position="261"/>
    </location>
</feature>
<gene>
    <name evidence="3" type="ORF">BBAD15_g7376</name>
</gene>
<dbReference type="PANTHER" id="PTHR34403">
    <property type="entry name" value="TOL-PAL SYSTEM PROTEIN TOLA"/>
    <property type="match status" value="1"/>
</dbReference>
<feature type="compositionally biased region" description="Polar residues" evidence="1">
    <location>
        <begin position="273"/>
        <end position="288"/>
    </location>
</feature>
<dbReference type="AlphaFoldDB" id="A0A0A2VLX6"/>
<feature type="compositionally biased region" description="Basic residues" evidence="1">
    <location>
        <begin position="472"/>
        <end position="482"/>
    </location>
</feature>
<feature type="compositionally biased region" description="Basic residues" evidence="1">
    <location>
        <begin position="427"/>
        <end position="449"/>
    </location>
</feature>
<dbReference type="PANTHER" id="PTHR34403:SF16">
    <property type="entry name" value="GLYCINE, ALANINE AND ASPARAGINE-RICH PROTEIN-LIKE"/>
    <property type="match status" value="1"/>
</dbReference>
<evidence type="ECO:0000313" key="3">
    <source>
        <dbReference type="EMBL" id="KGQ07322.1"/>
    </source>
</evidence>
<feature type="region of interest" description="Disordered" evidence="1">
    <location>
        <begin position="228"/>
        <end position="498"/>
    </location>
</feature>
<dbReference type="HOGENOM" id="CLU_547440_0_0_1"/>
<sequence length="498" mass="55191">MDVDKWLGSVNLYEAAQVWARFDSACEPHRMVLWSGIEFEQAEDWARQHDRKSLTQAMGPLMDKSNPSCRRNLKNHHQWCIYVHAASILFALFISTGSEVVVLARHPPDRFNPYHESYYQNIEEPWLTACCDPDKFRIMLAHPEIEGAGNCLYQYWPVDRVDDWKSMFPHPKVLKTRPWPHHSRKSLKTSEYHEVDLRRKRHAIMEKLYLYKTGASIYWAVTISTSRATVNQSTKKRRREIDNQKLQVEANTSQANASTLPHQAKSDSPKAQAKSTCKIQAKSVSNSKPKLVSKSQAKMAPKAQAQPTPKTQAKSTSKAQDKSASKATTKPAPTTHVKPAFKTNDKPTPKTQAKSTSKAQDKSASKAGAKPASTTHVKTASKTNTKTASKTNAKPTPKTQAKSTSKEQNKSASKATAKPASTTHVKTASKTKAKTASKTKAKPVSKTKAKSASEAKSKSASTTAALSPTAKPKSHPKNKKPIHPNGKARLENILETPE</sequence>
<reference evidence="3 4" key="1">
    <citation type="submission" date="2012-10" db="EMBL/GenBank/DDBJ databases">
        <title>Genome sequencing and analysis of entomopathogenic fungi Beauveria bassiana D1-5.</title>
        <authorList>
            <person name="Li Q."/>
            <person name="Wang L."/>
            <person name="Zhang Z."/>
            <person name="Wang Q."/>
            <person name="Ren J."/>
            <person name="Wang M."/>
            <person name="Xu W."/>
            <person name="Wang J."/>
            <person name="Lu Y."/>
            <person name="Du Q."/>
            <person name="Sun Z."/>
        </authorList>
    </citation>
    <scope>NUCLEOTIDE SEQUENCE [LARGE SCALE GENOMIC DNA]</scope>
    <source>
        <strain evidence="3 4">D1-5</strain>
    </source>
</reference>
<feature type="compositionally biased region" description="Polar residues" evidence="1">
    <location>
        <begin position="349"/>
        <end position="358"/>
    </location>
</feature>
<feature type="compositionally biased region" description="Low complexity" evidence="1">
    <location>
        <begin position="458"/>
        <end position="471"/>
    </location>
</feature>
<evidence type="ECO:0000256" key="1">
    <source>
        <dbReference type="SAM" id="MobiDB-lite"/>
    </source>
</evidence>
<dbReference type="InterPro" id="IPR050972">
    <property type="entry name" value="SDr-like"/>
</dbReference>
<feature type="compositionally biased region" description="Low complexity" evidence="1">
    <location>
        <begin position="410"/>
        <end position="426"/>
    </location>
</feature>
<organism evidence="3 4">
    <name type="scientific">Beauveria bassiana D1-5</name>
    <dbReference type="NCBI Taxonomy" id="1245745"/>
    <lineage>
        <taxon>Eukaryota</taxon>
        <taxon>Fungi</taxon>
        <taxon>Dikarya</taxon>
        <taxon>Ascomycota</taxon>
        <taxon>Pezizomycotina</taxon>
        <taxon>Sordariomycetes</taxon>
        <taxon>Hypocreomycetidae</taxon>
        <taxon>Hypocreales</taxon>
        <taxon>Cordycipitaceae</taxon>
        <taxon>Beauveria</taxon>
    </lineage>
</organism>
<evidence type="ECO:0000256" key="2">
    <source>
        <dbReference type="SAM" id="Phobius"/>
    </source>
</evidence>